<evidence type="ECO:0000313" key="1">
    <source>
        <dbReference type="EMBL" id="KKK11943.1"/>
    </source>
</evidence>
<comment type="caution">
    <text evidence="1">The sequence shown here is derived from an EMBL/GenBank/DDBJ whole genome shotgun (WGS) entry which is preliminary data.</text>
</comment>
<reference evidence="1 2" key="1">
    <citation type="submission" date="2015-02" db="EMBL/GenBank/DDBJ databases">
        <title>Draft Genome Sequences of Two Closely-Related Aflatoxigenic Aspergillus Species Obtained from the Cote d'Ivoire.</title>
        <authorList>
            <person name="Moore G.G."/>
            <person name="Beltz S.B."/>
            <person name="Mack B.M."/>
        </authorList>
    </citation>
    <scope>NUCLEOTIDE SEQUENCE [LARGE SCALE GENOMIC DNA]</scope>
    <source>
        <strain evidence="1 2">SRRC1468</strain>
    </source>
</reference>
<dbReference type="Proteomes" id="UP000034291">
    <property type="component" value="Unassembled WGS sequence"/>
</dbReference>
<dbReference type="PANTHER" id="PTHR37540">
    <property type="entry name" value="TRANSCRIPTION FACTOR (ACR-2), PUTATIVE-RELATED-RELATED"/>
    <property type="match status" value="1"/>
</dbReference>
<dbReference type="PANTHER" id="PTHR37540:SF5">
    <property type="entry name" value="TRANSCRIPTION FACTOR DOMAIN-CONTAINING PROTEIN"/>
    <property type="match status" value="1"/>
</dbReference>
<name>A0A0F8TX53_9EURO</name>
<gene>
    <name evidence="1" type="ORF">ARAM_004643</name>
</gene>
<dbReference type="STRING" id="308745.A0A0F8TX53"/>
<dbReference type="EMBL" id="JZBS01004149">
    <property type="protein sequence ID" value="KKK11943.1"/>
    <property type="molecule type" value="Genomic_DNA"/>
</dbReference>
<organism evidence="1 2">
    <name type="scientific">Aspergillus rambellii</name>
    <dbReference type="NCBI Taxonomy" id="308745"/>
    <lineage>
        <taxon>Eukaryota</taxon>
        <taxon>Fungi</taxon>
        <taxon>Dikarya</taxon>
        <taxon>Ascomycota</taxon>
        <taxon>Pezizomycotina</taxon>
        <taxon>Eurotiomycetes</taxon>
        <taxon>Eurotiomycetidae</taxon>
        <taxon>Eurotiales</taxon>
        <taxon>Aspergillaceae</taxon>
        <taxon>Aspergillus</taxon>
        <taxon>Aspergillus subgen. Nidulantes</taxon>
    </lineage>
</organism>
<keyword evidence="2" id="KW-1185">Reference proteome</keyword>
<dbReference type="AlphaFoldDB" id="A0A0F8TX53"/>
<dbReference type="OrthoDB" id="3469466at2759"/>
<accession>A0A0F8TX53</accession>
<protein>
    <submittedName>
        <fullName evidence="1">Uncharacterized protein</fullName>
    </submittedName>
</protein>
<evidence type="ECO:0000313" key="2">
    <source>
        <dbReference type="Proteomes" id="UP000034291"/>
    </source>
</evidence>
<proteinExistence type="predicted"/>
<sequence length="479" mass="53938">MDTPENDESKRRPRRPRQPKVVILSWRFSAAPSRPAAQRATLINQNQYSRLLRTVNPVQIPVFSPLPSYLVHFSNNYCASVLWPGLMPRASPDANHPGVTCWLSLSTRHSALHSAFLFGSYIHRNMQSLLKRKGYFNAADVYYTRICEADAIAKINRAIQDPVQAISDEVILSVLCLATNQLEGVKELQPKDTSFQPPLQSLQWLDIYGCMLTNPIHQAGLVQLVNLRGGLDKLELPGLAAVISFFSILSASQTLSRPHFPFMSLYFGRQMTLHQLLLSRGPTQDIEQESLIEVTMPEMQNIFRGLQAYISLVQEHQEGMLAEVAGMTLCDFRNLLQWHILSLLPASHLGHDLQFYPVYESCRLALVIFGVGIIFPLPLEASRLPTLATMLRSELASFNEKALPQNPALAKLRCWCLLLGGIAAKGSQHRQWYVGELRAFAQIHSLSTWDEVKLMAKSISWLEIACDAAGMQLWDETRH</sequence>